<evidence type="ECO:0000259" key="7">
    <source>
        <dbReference type="Pfam" id="PF07980"/>
    </source>
</evidence>
<dbReference type="Pfam" id="PF14322">
    <property type="entry name" value="SusD-like_3"/>
    <property type="match status" value="1"/>
</dbReference>
<organism evidence="9 10">
    <name type="scientific">Mucilaginibacter oryzae</name>
    <dbReference type="NCBI Taxonomy" id="468058"/>
    <lineage>
        <taxon>Bacteria</taxon>
        <taxon>Pseudomonadati</taxon>
        <taxon>Bacteroidota</taxon>
        <taxon>Sphingobacteriia</taxon>
        <taxon>Sphingobacteriales</taxon>
        <taxon>Sphingobacteriaceae</taxon>
        <taxon>Mucilaginibacter</taxon>
    </lineage>
</organism>
<dbReference type="GO" id="GO:0009279">
    <property type="term" value="C:cell outer membrane"/>
    <property type="evidence" value="ECO:0007669"/>
    <property type="project" value="UniProtKB-SubCell"/>
</dbReference>
<evidence type="ECO:0000259" key="8">
    <source>
        <dbReference type="Pfam" id="PF14322"/>
    </source>
</evidence>
<sequence length="518" mass="59106">MSTMKRKYILVPLVFFMAVSASCKKFLIQEPQTALTEEQAFASLKNIEPTVLGLYTDWRNVKKDRGGFMFTLGTDEAQQGAFQVRTDDRQASLDRYNGFLAPSNTALAEQWNSRWLVITSASKAVYALGVNKESGSLKNQLLGEASFIRGALTFEISQYWGEIPIIDQAKTKEYGYKRQPLPLVYQFIINDLENAIKYLPETQTDKRRATKGAALALLGKVYLYAPAAANVRDYAKAKTYFEQVVNSGKYSLIPNYADLWKPANANSAESIYEFQFNNIYPDNNQTQWQMGSRSLANLNQYCYFGGYDLMVPTQYCYSDVSAGGLWEDGDVRKTESIRYDFTYKGTTPVLNPTFGGDELDPHVKKYEDPRTDGTLSFWYSGKDIFLLRYADILLCYAETLNETGATSQAVDIVNNQIRKRAWGGSLPADKRWNSGMGQDEFRTKMLDERMRELCFEGWRRMDLIRSGKLVDLVKARNKWTKQSGTIQQYHNRYPIPLQEIKQNDDIGPEDQNPGYINN</sequence>
<dbReference type="RefSeq" id="WP_211319056.1">
    <property type="nucleotide sequence ID" value="NZ_QGHA01000008.1"/>
</dbReference>
<keyword evidence="10" id="KW-1185">Reference proteome</keyword>
<dbReference type="SUPFAM" id="SSF48452">
    <property type="entry name" value="TPR-like"/>
    <property type="match status" value="1"/>
</dbReference>
<keyword evidence="4" id="KW-0472">Membrane</keyword>
<dbReference type="Proteomes" id="UP000245678">
    <property type="component" value="Unassembled WGS sequence"/>
</dbReference>
<dbReference type="Pfam" id="PF07980">
    <property type="entry name" value="SusD_RagB"/>
    <property type="match status" value="1"/>
</dbReference>
<keyword evidence="3" id="KW-0732">Signal</keyword>
<dbReference type="InterPro" id="IPR011990">
    <property type="entry name" value="TPR-like_helical_dom_sf"/>
</dbReference>
<evidence type="ECO:0000313" key="10">
    <source>
        <dbReference type="Proteomes" id="UP000245678"/>
    </source>
</evidence>
<dbReference type="PROSITE" id="PS51257">
    <property type="entry name" value="PROKAR_LIPOPROTEIN"/>
    <property type="match status" value="1"/>
</dbReference>
<name>A0A316H5S6_9SPHI</name>
<dbReference type="Gene3D" id="1.25.40.390">
    <property type="match status" value="1"/>
</dbReference>
<evidence type="ECO:0000256" key="2">
    <source>
        <dbReference type="ARBA" id="ARBA00006275"/>
    </source>
</evidence>
<feature type="domain" description="SusD-like N-terminal" evidence="8">
    <location>
        <begin position="96"/>
        <end position="223"/>
    </location>
</feature>
<evidence type="ECO:0000313" key="9">
    <source>
        <dbReference type="EMBL" id="PWK75380.1"/>
    </source>
</evidence>
<dbReference type="CDD" id="cd08977">
    <property type="entry name" value="SusD"/>
    <property type="match status" value="1"/>
</dbReference>
<gene>
    <name evidence="9" type="ORF">LX99_03874</name>
</gene>
<accession>A0A316H5S6</accession>
<dbReference type="InterPro" id="IPR012944">
    <property type="entry name" value="SusD_RagB_dom"/>
</dbReference>
<comment type="subcellular location">
    <subcellularLocation>
        <location evidence="1">Cell outer membrane</location>
    </subcellularLocation>
</comment>
<evidence type="ECO:0000256" key="6">
    <source>
        <dbReference type="SAM" id="MobiDB-lite"/>
    </source>
</evidence>
<evidence type="ECO:0000256" key="4">
    <source>
        <dbReference type="ARBA" id="ARBA00023136"/>
    </source>
</evidence>
<reference evidence="9 10" key="1">
    <citation type="submission" date="2018-05" db="EMBL/GenBank/DDBJ databases">
        <title>Genomic Encyclopedia of Archaeal and Bacterial Type Strains, Phase II (KMG-II): from individual species to whole genera.</title>
        <authorList>
            <person name="Goeker M."/>
        </authorList>
    </citation>
    <scope>NUCLEOTIDE SEQUENCE [LARGE SCALE GENOMIC DNA]</scope>
    <source>
        <strain evidence="9 10">DSM 19975</strain>
    </source>
</reference>
<dbReference type="InterPro" id="IPR033985">
    <property type="entry name" value="SusD-like_N"/>
</dbReference>
<evidence type="ECO:0000256" key="1">
    <source>
        <dbReference type="ARBA" id="ARBA00004442"/>
    </source>
</evidence>
<feature type="domain" description="RagB/SusD" evidence="7">
    <location>
        <begin position="332"/>
        <end position="515"/>
    </location>
</feature>
<feature type="region of interest" description="Disordered" evidence="6">
    <location>
        <begin position="499"/>
        <end position="518"/>
    </location>
</feature>
<dbReference type="EMBL" id="QGHA01000008">
    <property type="protein sequence ID" value="PWK75380.1"/>
    <property type="molecule type" value="Genomic_DNA"/>
</dbReference>
<evidence type="ECO:0000256" key="3">
    <source>
        <dbReference type="ARBA" id="ARBA00022729"/>
    </source>
</evidence>
<keyword evidence="5" id="KW-0998">Cell outer membrane</keyword>
<dbReference type="AlphaFoldDB" id="A0A316H5S6"/>
<protein>
    <submittedName>
        <fullName evidence="9">Putative outer membrane starch-binding protein</fullName>
    </submittedName>
</protein>
<comment type="caution">
    <text evidence="9">The sequence shown here is derived from an EMBL/GenBank/DDBJ whole genome shotgun (WGS) entry which is preliminary data.</text>
</comment>
<comment type="similarity">
    <text evidence="2">Belongs to the SusD family.</text>
</comment>
<proteinExistence type="inferred from homology"/>
<evidence type="ECO:0000256" key="5">
    <source>
        <dbReference type="ARBA" id="ARBA00023237"/>
    </source>
</evidence>